<dbReference type="GO" id="GO:0016301">
    <property type="term" value="F:kinase activity"/>
    <property type="evidence" value="ECO:0007669"/>
    <property type="project" value="UniProtKB-KW"/>
</dbReference>
<dbReference type="NCBIfam" id="TIGR04352">
    <property type="entry name" value="HprK_rel_A"/>
    <property type="match status" value="1"/>
</dbReference>
<dbReference type="InterPro" id="IPR027600">
    <property type="entry name" value="HprK-rel_A"/>
</dbReference>
<organism evidence="1 2">
    <name type="scientific">Rheinheimera nanhaiensis E407-8</name>
    <dbReference type="NCBI Taxonomy" id="562729"/>
    <lineage>
        <taxon>Bacteria</taxon>
        <taxon>Pseudomonadati</taxon>
        <taxon>Pseudomonadota</taxon>
        <taxon>Gammaproteobacteria</taxon>
        <taxon>Chromatiales</taxon>
        <taxon>Chromatiaceae</taxon>
        <taxon>Rheinheimera</taxon>
    </lineage>
</organism>
<dbReference type="InterPro" id="IPR027417">
    <property type="entry name" value="P-loop_NTPase"/>
</dbReference>
<dbReference type="EMBL" id="BAFK01000026">
    <property type="protein sequence ID" value="GAB60353.1"/>
    <property type="molecule type" value="Genomic_DNA"/>
</dbReference>
<dbReference type="Gene3D" id="3.40.50.300">
    <property type="entry name" value="P-loop containing nucleotide triphosphate hydrolases"/>
    <property type="match status" value="1"/>
</dbReference>
<protein>
    <submittedName>
        <fullName evidence="1">HPr kinase</fullName>
    </submittedName>
</protein>
<comment type="caution">
    <text evidence="1">The sequence shown here is derived from an EMBL/GenBank/DDBJ whole genome shotgun (WGS) entry which is preliminary data.</text>
</comment>
<dbReference type="Proteomes" id="UP000004374">
    <property type="component" value="Unassembled WGS sequence"/>
</dbReference>
<sequence>MTDFALNTAPFSVLVTSRSPALRAALTELYPLSLLSKVDANTIYDFSLDVRRRWAGWGRPFHVSSGQQHFRMTDKAQLVPVFEWGLNWCIASYQHQYLAIHAAVLEHGGKALILPAPPGSGKSTLCAVLMQQGWRLLSDEMCLIDLSSGLIWPYVRPVSLKNQSIALIKQWYPDARVRQITRGTTKGTVGYLLPSDLSWQAYQQPAQPAWVVFPQYQPEQTELMLTPLPKADAFMHLAYNSFNYNVLADEGFTALSALVQRCATYRLEYADINQVIRELNALC</sequence>
<reference evidence="1 2" key="1">
    <citation type="journal article" date="2012" name="J. Bacteriol.">
        <title>Genome Sequence of the Protease-Producing Bacterium Rheinheimera nanhaiensis E407-8T, Isolated from Deep-Sea Sediment of the South China Sea.</title>
        <authorList>
            <person name="Zhang X.-Y."/>
            <person name="Zhang Y.-J."/>
            <person name="Qin Q.-L."/>
            <person name="Xie B.-B."/>
            <person name="Chen X.-L."/>
            <person name="Zhou B.-C."/>
            <person name="Zhang Y.-Z."/>
        </authorList>
    </citation>
    <scope>NUCLEOTIDE SEQUENCE [LARGE SCALE GENOMIC DNA]</scope>
    <source>
        <strain evidence="1 2">E407-8</strain>
    </source>
</reference>
<dbReference type="STRING" id="562729.RNAN_3375"/>
<evidence type="ECO:0000313" key="1">
    <source>
        <dbReference type="EMBL" id="GAB60353.1"/>
    </source>
</evidence>
<accession>I1E225</accession>
<gene>
    <name evidence="1" type="ORF">RNAN_3375</name>
</gene>
<name>I1E225_9GAMM</name>
<dbReference type="OrthoDB" id="4544211at2"/>
<dbReference type="SUPFAM" id="SSF53795">
    <property type="entry name" value="PEP carboxykinase-like"/>
    <property type="match status" value="1"/>
</dbReference>
<keyword evidence="1" id="KW-0418">Kinase</keyword>
<keyword evidence="2" id="KW-1185">Reference proteome</keyword>
<dbReference type="AlphaFoldDB" id="I1E225"/>
<proteinExistence type="predicted"/>
<evidence type="ECO:0000313" key="2">
    <source>
        <dbReference type="Proteomes" id="UP000004374"/>
    </source>
</evidence>
<keyword evidence="1" id="KW-0808">Transferase</keyword>
<dbReference type="RefSeq" id="WP_008223838.1">
    <property type="nucleotide sequence ID" value="NZ_BAFK01000026.1"/>
</dbReference>